<sequence>MLDESRGGDTEGYRLRLQNGVQRQGLGPYGSLTIAVEELSIGCLIT</sequence>
<evidence type="ECO:0000313" key="1">
    <source>
        <dbReference type="EMBL" id="CAA9448852.1"/>
    </source>
</evidence>
<name>A0A6J4QVC6_9ACTN</name>
<dbReference type="AlphaFoldDB" id="A0A6J4QVC6"/>
<proteinExistence type="predicted"/>
<reference evidence="1" key="1">
    <citation type="submission" date="2020-02" db="EMBL/GenBank/DDBJ databases">
        <authorList>
            <person name="Meier V. D."/>
        </authorList>
    </citation>
    <scope>NUCLEOTIDE SEQUENCE</scope>
    <source>
        <strain evidence="1">AVDCRST_MAG37</strain>
    </source>
</reference>
<protein>
    <submittedName>
        <fullName evidence="1">Uncharacterized protein</fullName>
    </submittedName>
</protein>
<gene>
    <name evidence="1" type="ORF">AVDCRST_MAG37-2117</name>
</gene>
<accession>A0A6J4QVC6</accession>
<organism evidence="1">
    <name type="scientific">uncultured Rubrobacteraceae bacterium</name>
    <dbReference type="NCBI Taxonomy" id="349277"/>
    <lineage>
        <taxon>Bacteria</taxon>
        <taxon>Bacillati</taxon>
        <taxon>Actinomycetota</taxon>
        <taxon>Rubrobacteria</taxon>
        <taxon>Rubrobacterales</taxon>
        <taxon>Rubrobacteraceae</taxon>
        <taxon>environmental samples</taxon>
    </lineage>
</organism>
<dbReference type="EMBL" id="CADCVD010000101">
    <property type="protein sequence ID" value="CAA9448852.1"/>
    <property type="molecule type" value="Genomic_DNA"/>
</dbReference>